<proteinExistence type="predicted"/>
<dbReference type="Proteomes" id="UP000789396">
    <property type="component" value="Unassembled WGS sequence"/>
</dbReference>
<protein>
    <submittedName>
        <fullName evidence="1">2152_t:CDS:1</fullName>
    </submittedName>
</protein>
<dbReference type="AlphaFoldDB" id="A0A9N9E329"/>
<name>A0A9N9E329_9GLOM</name>
<accession>A0A9N9E329</accession>
<reference evidence="1" key="1">
    <citation type="submission" date="2021-06" db="EMBL/GenBank/DDBJ databases">
        <authorList>
            <person name="Kallberg Y."/>
            <person name="Tangrot J."/>
            <person name="Rosling A."/>
        </authorList>
    </citation>
    <scope>NUCLEOTIDE SEQUENCE</scope>
    <source>
        <strain evidence="1">IN212</strain>
    </source>
</reference>
<feature type="non-terminal residue" evidence="1">
    <location>
        <position position="1"/>
    </location>
</feature>
<organism evidence="1 2">
    <name type="scientific">Racocetra fulgida</name>
    <dbReference type="NCBI Taxonomy" id="60492"/>
    <lineage>
        <taxon>Eukaryota</taxon>
        <taxon>Fungi</taxon>
        <taxon>Fungi incertae sedis</taxon>
        <taxon>Mucoromycota</taxon>
        <taxon>Glomeromycotina</taxon>
        <taxon>Glomeromycetes</taxon>
        <taxon>Diversisporales</taxon>
        <taxon>Gigasporaceae</taxon>
        <taxon>Racocetra</taxon>
    </lineage>
</organism>
<sequence>VFSESNSNKRAQLTDSDQLGLNITLDSQILTKTAINSMKVQKKDIQTDKLDITLIYNSWKNVKKESLLGIALINSKEKTLIWGAEDISRKCTRWPEIVKITNNLFIKLVDDNIKKKQLRL</sequence>
<dbReference type="OrthoDB" id="2442689at2759"/>
<evidence type="ECO:0000313" key="1">
    <source>
        <dbReference type="EMBL" id="CAG8662860.1"/>
    </source>
</evidence>
<evidence type="ECO:0000313" key="2">
    <source>
        <dbReference type="Proteomes" id="UP000789396"/>
    </source>
</evidence>
<dbReference type="EMBL" id="CAJVPZ010015056">
    <property type="protein sequence ID" value="CAG8662860.1"/>
    <property type="molecule type" value="Genomic_DNA"/>
</dbReference>
<comment type="caution">
    <text evidence="1">The sequence shown here is derived from an EMBL/GenBank/DDBJ whole genome shotgun (WGS) entry which is preliminary data.</text>
</comment>
<gene>
    <name evidence="1" type="ORF">RFULGI_LOCUS8919</name>
</gene>
<keyword evidence="2" id="KW-1185">Reference proteome</keyword>